<proteinExistence type="inferred from homology"/>
<evidence type="ECO:0000313" key="6">
    <source>
        <dbReference type="EMBL" id="PVE47665.1"/>
    </source>
</evidence>
<evidence type="ECO:0000256" key="1">
    <source>
        <dbReference type="ARBA" id="ARBA00004418"/>
    </source>
</evidence>
<dbReference type="Proteomes" id="UP000244810">
    <property type="component" value="Unassembled WGS sequence"/>
</dbReference>
<dbReference type="InterPro" id="IPR006311">
    <property type="entry name" value="TAT_signal"/>
</dbReference>
<dbReference type="PROSITE" id="PS51318">
    <property type="entry name" value="TAT"/>
    <property type="match status" value="1"/>
</dbReference>
<dbReference type="EMBL" id="QDDR01000004">
    <property type="protein sequence ID" value="PVE47665.1"/>
    <property type="molecule type" value="Genomic_DNA"/>
</dbReference>
<comment type="similarity">
    <text evidence="2">Belongs to the bacterial solute-binding protein 7 family.</text>
</comment>
<dbReference type="PANTHER" id="PTHR33376:SF7">
    <property type="entry name" value="C4-DICARBOXYLATE-BINDING PROTEIN DCTB"/>
    <property type="match status" value="1"/>
</dbReference>
<reference evidence="6 7" key="1">
    <citation type="journal article" date="2011" name="Syst. Appl. Microbiol.">
        <title>Defluviimonas denitrificans gen. nov., sp. nov., and Pararhodobacter aggregans gen. nov., sp. nov., non-phototrophic Rhodobacteraceae from the biofilter of a marine aquaculture.</title>
        <authorList>
            <person name="Foesel B.U."/>
            <person name="Drake H.L."/>
            <person name="Schramm A."/>
        </authorList>
    </citation>
    <scope>NUCLEOTIDE SEQUENCE [LARGE SCALE GENOMIC DNA]</scope>
    <source>
        <strain evidence="6 7">D1-19</strain>
    </source>
</reference>
<protein>
    <recommendedName>
        <fullName evidence="8">C4-dicarboxylate ABC transporter substrate-binding protein</fullName>
    </recommendedName>
</protein>
<evidence type="ECO:0008006" key="8">
    <source>
        <dbReference type="Google" id="ProtNLM"/>
    </source>
</evidence>
<evidence type="ECO:0000256" key="4">
    <source>
        <dbReference type="ARBA" id="ARBA00022729"/>
    </source>
</evidence>
<dbReference type="PANTHER" id="PTHR33376">
    <property type="match status" value="1"/>
</dbReference>
<dbReference type="NCBIfam" id="NF037995">
    <property type="entry name" value="TRAP_S1"/>
    <property type="match status" value="1"/>
</dbReference>
<dbReference type="RefSeq" id="WP_107751037.1">
    <property type="nucleotide sequence ID" value="NZ_QBKF01000003.1"/>
</dbReference>
<evidence type="ECO:0000313" key="7">
    <source>
        <dbReference type="Proteomes" id="UP000244810"/>
    </source>
</evidence>
<keyword evidence="5" id="KW-0574">Periplasm</keyword>
<comment type="subcellular location">
    <subcellularLocation>
        <location evidence="1">Periplasm</location>
    </subcellularLocation>
</comment>
<dbReference type="AlphaFoldDB" id="A0A2T7USE6"/>
<dbReference type="Gene3D" id="3.40.190.170">
    <property type="entry name" value="Bacterial extracellular solute-binding protein, family 7"/>
    <property type="match status" value="1"/>
</dbReference>
<dbReference type="InterPro" id="IPR018389">
    <property type="entry name" value="DctP_fam"/>
</dbReference>
<keyword evidence="3" id="KW-0813">Transport</keyword>
<name>A0A2T7USE6_9RHOB</name>
<sequence length="339" mass="36517">MDRRTFMQLAAGTAGLGLGGARARAQEVITWKAMAMHTNGESYRKWAWLAEQLDQRTGGRIRLELTTVQELGLTGTEVLRVLRTGLVDIAEANVSYVASDLPILEATEIPGLASSFDNGKDLLSAWMNDVVRPLEPQIGGKVLANFAWNSAYLFTREPLASLSDLRGQKIRVYSPGLAAYVEAFGAEPISMPISEVYSALQRGVMDGLLTGSDQISALQLWEVTPALTDINLAPFGAYVIVGQRSYNALPDDLKEIVDGLSQDLTDEGWRLGDANNQVGLNAARDHGMSLTIPAPAEWQPELAAAAREHVVPMWSSRVGPDAVAAFNSVIGPISGVTID</sequence>
<gene>
    <name evidence="6" type="ORF">DDE23_09475</name>
</gene>
<keyword evidence="7" id="KW-1185">Reference proteome</keyword>
<dbReference type="Pfam" id="PF03480">
    <property type="entry name" value="DctP"/>
    <property type="match status" value="1"/>
</dbReference>
<evidence type="ECO:0000256" key="5">
    <source>
        <dbReference type="ARBA" id="ARBA00022764"/>
    </source>
</evidence>
<dbReference type="OrthoDB" id="8673861at2"/>
<accession>A0A2T7USE6</accession>
<dbReference type="InterPro" id="IPR038404">
    <property type="entry name" value="TRAP_DctP_sf"/>
</dbReference>
<dbReference type="GO" id="GO:0042597">
    <property type="term" value="C:periplasmic space"/>
    <property type="evidence" value="ECO:0007669"/>
    <property type="project" value="UniProtKB-SubCell"/>
</dbReference>
<organism evidence="6 7">
    <name type="scientific">Pararhodobacter aggregans</name>
    <dbReference type="NCBI Taxonomy" id="404875"/>
    <lineage>
        <taxon>Bacteria</taxon>
        <taxon>Pseudomonadati</taxon>
        <taxon>Pseudomonadota</taxon>
        <taxon>Alphaproteobacteria</taxon>
        <taxon>Rhodobacterales</taxon>
        <taxon>Paracoccaceae</taxon>
        <taxon>Pararhodobacter</taxon>
    </lineage>
</organism>
<keyword evidence="4" id="KW-0732">Signal</keyword>
<comment type="caution">
    <text evidence="6">The sequence shown here is derived from an EMBL/GenBank/DDBJ whole genome shotgun (WGS) entry which is preliminary data.</text>
</comment>
<dbReference type="GO" id="GO:0055085">
    <property type="term" value="P:transmembrane transport"/>
    <property type="evidence" value="ECO:0007669"/>
    <property type="project" value="InterPro"/>
</dbReference>
<evidence type="ECO:0000256" key="2">
    <source>
        <dbReference type="ARBA" id="ARBA00009023"/>
    </source>
</evidence>
<evidence type="ECO:0000256" key="3">
    <source>
        <dbReference type="ARBA" id="ARBA00022448"/>
    </source>
</evidence>